<keyword evidence="2" id="KW-1185">Reference proteome</keyword>
<comment type="caution">
    <text evidence="1">The sequence shown here is derived from an EMBL/GenBank/DDBJ whole genome shotgun (WGS) entry which is preliminary data.</text>
</comment>
<evidence type="ECO:0000313" key="1">
    <source>
        <dbReference type="EMBL" id="KAL1560211.1"/>
    </source>
</evidence>
<evidence type="ECO:0000313" key="2">
    <source>
        <dbReference type="Proteomes" id="UP001567538"/>
    </source>
</evidence>
<dbReference type="PANTHER" id="PTHR34538">
    <property type="entry name" value="EXPRESSED PROTEIN"/>
    <property type="match status" value="1"/>
</dbReference>
<proteinExistence type="predicted"/>
<organism evidence="1 2">
    <name type="scientific">Salvia divinorum</name>
    <name type="common">Maria pastora</name>
    <name type="synonym">Diviner's sage</name>
    <dbReference type="NCBI Taxonomy" id="28513"/>
    <lineage>
        <taxon>Eukaryota</taxon>
        <taxon>Viridiplantae</taxon>
        <taxon>Streptophyta</taxon>
        <taxon>Embryophyta</taxon>
        <taxon>Tracheophyta</taxon>
        <taxon>Spermatophyta</taxon>
        <taxon>Magnoliopsida</taxon>
        <taxon>eudicotyledons</taxon>
        <taxon>Gunneridae</taxon>
        <taxon>Pentapetalae</taxon>
        <taxon>asterids</taxon>
        <taxon>lamiids</taxon>
        <taxon>Lamiales</taxon>
        <taxon>Lamiaceae</taxon>
        <taxon>Nepetoideae</taxon>
        <taxon>Mentheae</taxon>
        <taxon>Salviinae</taxon>
        <taxon>Salvia</taxon>
        <taxon>Salvia subgen. Calosphace</taxon>
    </lineage>
</organism>
<dbReference type="Proteomes" id="UP001567538">
    <property type="component" value="Unassembled WGS sequence"/>
</dbReference>
<name>A0ABD1HUT8_SALDI</name>
<sequence length="86" mass="10246">MGLERIGWMQSNGRKECRRLVRRIKAAIKKAMRKGSRQQLRFQYDPQSYALNFDEGIHQQVCRDFPLVKFRDSPEITVSIYVVWVD</sequence>
<protein>
    <submittedName>
        <fullName evidence="1">Uncharacterized protein</fullName>
    </submittedName>
</protein>
<dbReference type="PANTHER" id="PTHR34538:SF13">
    <property type="entry name" value="OS02G0637200 PROTEIN"/>
    <property type="match status" value="1"/>
</dbReference>
<gene>
    <name evidence="1" type="ORF">AAHA92_10453</name>
</gene>
<reference evidence="1 2" key="1">
    <citation type="submission" date="2024-06" db="EMBL/GenBank/DDBJ databases">
        <title>A chromosome level genome sequence of Diviner's sage (Salvia divinorum).</title>
        <authorList>
            <person name="Ford S.A."/>
            <person name="Ro D.-K."/>
            <person name="Ness R.W."/>
            <person name="Phillips M.A."/>
        </authorList>
    </citation>
    <scope>NUCLEOTIDE SEQUENCE [LARGE SCALE GENOMIC DNA]</scope>
    <source>
        <strain evidence="1">SAF-2024a</strain>
        <tissue evidence="1">Leaf</tissue>
    </source>
</reference>
<dbReference type="EMBL" id="JBEAFC010000004">
    <property type="protein sequence ID" value="KAL1560211.1"/>
    <property type="molecule type" value="Genomic_DNA"/>
</dbReference>
<dbReference type="AlphaFoldDB" id="A0ABD1HUT8"/>
<accession>A0ABD1HUT8</accession>